<feature type="domain" description="SnoaL-like" evidence="1">
    <location>
        <begin position="21"/>
        <end position="129"/>
    </location>
</feature>
<reference evidence="2" key="2">
    <citation type="submission" date="2015-09" db="EMBL/GenBank/DDBJ databases">
        <title>Draft genome sequence of Mycobacterium neoaurum DSM 44074.</title>
        <authorList>
            <person name="Croce O."/>
            <person name="Robert C."/>
            <person name="Raoult D."/>
            <person name="Drancourt M."/>
        </authorList>
    </citation>
    <scope>NUCLEOTIDE SEQUENCE</scope>
    <source>
        <strain evidence="2">DSM 44074</strain>
    </source>
</reference>
<dbReference type="SUPFAM" id="SSF54427">
    <property type="entry name" value="NTF2-like"/>
    <property type="match status" value="1"/>
</dbReference>
<dbReference type="InterPro" id="IPR037401">
    <property type="entry name" value="SnoaL-like"/>
</dbReference>
<dbReference type="EMBL" id="LK021338">
    <property type="protein sequence ID" value="CDQ44827.1"/>
    <property type="molecule type" value="Genomic_DNA"/>
</dbReference>
<dbReference type="Proteomes" id="UP000028864">
    <property type="component" value="Unassembled WGS sequence"/>
</dbReference>
<dbReference type="Gene3D" id="3.10.450.50">
    <property type="match status" value="1"/>
</dbReference>
<dbReference type="AlphaFoldDB" id="A0AAV2WKV7"/>
<accession>A0AAV2WKV7</accession>
<name>A0AAV2WKV7_MYCNE</name>
<evidence type="ECO:0000313" key="3">
    <source>
        <dbReference type="Proteomes" id="UP000028864"/>
    </source>
</evidence>
<sequence>MTAALPHPTDADYADAYGRAWTHDPELLCTFFTADGTYTDVAMRGTYQGRAGIQRFHRWMLTFSPDSLIVFTEPAVADGRAYFEWTWSGSITGPLRLPNGSSIDAAGKQFSATGIAACRYDDQGLLTSHRDFWDVGLLVDQLGDTLVPRGAQ</sequence>
<proteinExistence type="predicted"/>
<evidence type="ECO:0000313" key="2">
    <source>
        <dbReference type="EMBL" id="CDQ44827.1"/>
    </source>
</evidence>
<evidence type="ECO:0000259" key="1">
    <source>
        <dbReference type="Pfam" id="PF12680"/>
    </source>
</evidence>
<reference evidence="2" key="1">
    <citation type="submission" date="2014-05" db="EMBL/GenBank/DDBJ databases">
        <authorList>
            <person name="Urmite Genomes"/>
        </authorList>
    </citation>
    <scope>NUCLEOTIDE SEQUENCE</scope>
    <source>
        <strain evidence="2">DSM 44074</strain>
    </source>
</reference>
<gene>
    <name evidence="2" type="ORF">BN1047_02707</name>
</gene>
<dbReference type="InterPro" id="IPR032710">
    <property type="entry name" value="NTF2-like_dom_sf"/>
</dbReference>
<protein>
    <submittedName>
        <fullName evidence="2">SnoaL-like domain protein</fullName>
    </submittedName>
</protein>
<dbReference type="RefSeq" id="WP_030136618.1">
    <property type="nucleotide sequence ID" value="NZ_FMZG01000004.1"/>
</dbReference>
<organism evidence="2 3">
    <name type="scientific">Mycolicibacterium neoaurum</name>
    <name type="common">Mycobacterium neoaurum</name>
    <dbReference type="NCBI Taxonomy" id="1795"/>
    <lineage>
        <taxon>Bacteria</taxon>
        <taxon>Bacillati</taxon>
        <taxon>Actinomycetota</taxon>
        <taxon>Actinomycetes</taxon>
        <taxon>Mycobacteriales</taxon>
        <taxon>Mycobacteriaceae</taxon>
        <taxon>Mycolicibacterium</taxon>
    </lineage>
</organism>
<dbReference type="Pfam" id="PF12680">
    <property type="entry name" value="SnoaL_2"/>
    <property type="match status" value="1"/>
</dbReference>